<reference evidence="2 3" key="1">
    <citation type="submission" date="2014-04" db="EMBL/GenBank/DDBJ databases">
        <title>Evolutionary Origins and Diversification of the Mycorrhizal Mutualists.</title>
        <authorList>
            <consortium name="DOE Joint Genome Institute"/>
            <consortium name="Mycorrhizal Genomics Consortium"/>
            <person name="Kohler A."/>
            <person name="Kuo A."/>
            <person name="Nagy L.G."/>
            <person name="Floudas D."/>
            <person name="Copeland A."/>
            <person name="Barry K.W."/>
            <person name="Cichocki N."/>
            <person name="Veneault-Fourrey C."/>
            <person name="LaButti K."/>
            <person name="Lindquist E.A."/>
            <person name="Lipzen A."/>
            <person name="Lundell T."/>
            <person name="Morin E."/>
            <person name="Murat C."/>
            <person name="Riley R."/>
            <person name="Ohm R."/>
            <person name="Sun H."/>
            <person name="Tunlid A."/>
            <person name="Henrissat B."/>
            <person name="Grigoriev I.V."/>
            <person name="Hibbett D.S."/>
            <person name="Martin F."/>
        </authorList>
    </citation>
    <scope>NUCLEOTIDE SEQUENCE [LARGE SCALE GENOMIC DNA]</scope>
    <source>
        <strain evidence="2 3">FD-317 M1</strain>
    </source>
</reference>
<protein>
    <submittedName>
        <fullName evidence="2">Uncharacterized protein</fullName>
    </submittedName>
</protein>
<accession>A0A0D0AQK9</accession>
<evidence type="ECO:0000313" key="2">
    <source>
        <dbReference type="EMBL" id="KIK52625.1"/>
    </source>
</evidence>
<dbReference type="Proteomes" id="UP000053593">
    <property type="component" value="Unassembled WGS sequence"/>
</dbReference>
<organism evidence="2 3">
    <name type="scientific">Collybiopsis luxurians FD-317 M1</name>
    <dbReference type="NCBI Taxonomy" id="944289"/>
    <lineage>
        <taxon>Eukaryota</taxon>
        <taxon>Fungi</taxon>
        <taxon>Dikarya</taxon>
        <taxon>Basidiomycota</taxon>
        <taxon>Agaricomycotina</taxon>
        <taxon>Agaricomycetes</taxon>
        <taxon>Agaricomycetidae</taxon>
        <taxon>Agaricales</taxon>
        <taxon>Marasmiineae</taxon>
        <taxon>Omphalotaceae</taxon>
        <taxon>Collybiopsis</taxon>
        <taxon>Collybiopsis luxurians</taxon>
    </lineage>
</organism>
<name>A0A0D0AQK9_9AGAR</name>
<proteinExistence type="predicted"/>
<feature type="region of interest" description="Disordered" evidence="1">
    <location>
        <begin position="160"/>
        <end position="180"/>
    </location>
</feature>
<dbReference type="EMBL" id="KN834840">
    <property type="protein sequence ID" value="KIK52625.1"/>
    <property type="molecule type" value="Genomic_DNA"/>
</dbReference>
<keyword evidence="3" id="KW-1185">Reference proteome</keyword>
<feature type="compositionally biased region" description="Acidic residues" evidence="1">
    <location>
        <begin position="162"/>
        <end position="178"/>
    </location>
</feature>
<evidence type="ECO:0000313" key="3">
    <source>
        <dbReference type="Proteomes" id="UP000053593"/>
    </source>
</evidence>
<dbReference type="AlphaFoldDB" id="A0A0D0AQK9"/>
<dbReference type="HOGENOM" id="CLU_055157_0_0_1"/>
<gene>
    <name evidence="2" type="ORF">GYMLUDRAFT_251112</name>
</gene>
<dbReference type="OrthoDB" id="2976829at2759"/>
<sequence>MEELIKTCPTPAIAVAPKPIPTKEIFSLDIDDSIWDDFGLGEGDDEGNPPLWAFDEQVQAGICSILLRDRCNKELLQVKHECGVLCEWFSEEWTVIIHTITNTHDLHTLHQLHQCHQDLVLLCVLWRKALSAIPELEMVDYWGPTEDEVEAMQSKLYLDKVEDNEEEDGEHEEPDEDKLDIGLLEYIDAVDIAESVEEGDV</sequence>
<evidence type="ECO:0000256" key="1">
    <source>
        <dbReference type="SAM" id="MobiDB-lite"/>
    </source>
</evidence>